<evidence type="ECO:0000313" key="8">
    <source>
        <dbReference type="Proteomes" id="UP000622552"/>
    </source>
</evidence>
<sequence length="157" mass="17631">MVSEQWVDDAVFAATYAAQFASLVRLAYVTTGSLSVGEDVVQDSFVDLYRRGADVRDPVPWVRRAVVSRCTSWVRRRVLERRHAYTDLPDVPALSPDVVAVRAALARLRPRHRAAVFCRYYLDLPESAVAEALGCRPATVRSLLHRGLAVLREHLDD</sequence>
<dbReference type="AlphaFoldDB" id="A0A8J7GCW5"/>
<dbReference type="SUPFAM" id="SSF88659">
    <property type="entry name" value="Sigma3 and sigma4 domains of RNA polymerase sigma factors"/>
    <property type="match status" value="1"/>
</dbReference>
<dbReference type="Gene3D" id="1.10.1740.10">
    <property type="match status" value="1"/>
</dbReference>
<dbReference type="Proteomes" id="UP000622552">
    <property type="component" value="Unassembled WGS sequence"/>
</dbReference>
<protein>
    <submittedName>
        <fullName evidence="7">RNA polymerase sigma factor (Sigma-70 family)</fullName>
    </submittedName>
</protein>
<keyword evidence="2" id="KW-0805">Transcription regulation</keyword>
<comment type="similarity">
    <text evidence="1">Belongs to the sigma-70 factor family. ECF subfamily.</text>
</comment>
<dbReference type="RefSeq" id="WP_197002893.1">
    <property type="nucleotide sequence ID" value="NZ_BONS01000002.1"/>
</dbReference>
<dbReference type="GO" id="GO:0003677">
    <property type="term" value="F:DNA binding"/>
    <property type="evidence" value="ECO:0007669"/>
    <property type="project" value="UniProtKB-KW"/>
</dbReference>
<name>A0A8J7GCW5_9ACTN</name>
<reference evidence="7" key="1">
    <citation type="submission" date="2020-11" db="EMBL/GenBank/DDBJ databases">
        <title>Sequencing the genomes of 1000 actinobacteria strains.</title>
        <authorList>
            <person name="Klenk H.-P."/>
        </authorList>
    </citation>
    <scope>NUCLEOTIDE SEQUENCE</scope>
    <source>
        <strain evidence="7">DSM 45356</strain>
    </source>
</reference>
<comment type="caution">
    <text evidence="7">The sequence shown here is derived from an EMBL/GenBank/DDBJ whole genome shotgun (WGS) entry which is preliminary data.</text>
</comment>
<dbReference type="InterPro" id="IPR013325">
    <property type="entry name" value="RNA_pol_sigma_r2"/>
</dbReference>
<evidence type="ECO:0000259" key="6">
    <source>
        <dbReference type="Pfam" id="PF08281"/>
    </source>
</evidence>
<dbReference type="InterPro" id="IPR013249">
    <property type="entry name" value="RNA_pol_sigma70_r4_t2"/>
</dbReference>
<keyword evidence="5" id="KW-0804">Transcription</keyword>
<dbReference type="GO" id="GO:0006352">
    <property type="term" value="P:DNA-templated transcription initiation"/>
    <property type="evidence" value="ECO:0007669"/>
    <property type="project" value="InterPro"/>
</dbReference>
<proteinExistence type="inferred from homology"/>
<evidence type="ECO:0000313" key="7">
    <source>
        <dbReference type="EMBL" id="MBG6135835.1"/>
    </source>
</evidence>
<accession>A0A8J7GCW5</accession>
<evidence type="ECO:0000256" key="1">
    <source>
        <dbReference type="ARBA" id="ARBA00010641"/>
    </source>
</evidence>
<dbReference type="InterPro" id="IPR039425">
    <property type="entry name" value="RNA_pol_sigma-70-like"/>
</dbReference>
<keyword evidence="3" id="KW-0731">Sigma factor</keyword>
<evidence type="ECO:0000256" key="2">
    <source>
        <dbReference type="ARBA" id="ARBA00023015"/>
    </source>
</evidence>
<dbReference type="PANTHER" id="PTHR43133:SF50">
    <property type="entry name" value="ECF RNA POLYMERASE SIGMA FACTOR SIGM"/>
    <property type="match status" value="1"/>
</dbReference>
<dbReference type="GO" id="GO:0016987">
    <property type="term" value="F:sigma factor activity"/>
    <property type="evidence" value="ECO:0007669"/>
    <property type="project" value="UniProtKB-KW"/>
</dbReference>
<evidence type="ECO:0000256" key="3">
    <source>
        <dbReference type="ARBA" id="ARBA00023082"/>
    </source>
</evidence>
<dbReference type="EMBL" id="JADOUF010000001">
    <property type="protein sequence ID" value="MBG6135835.1"/>
    <property type="molecule type" value="Genomic_DNA"/>
</dbReference>
<dbReference type="CDD" id="cd06171">
    <property type="entry name" value="Sigma70_r4"/>
    <property type="match status" value="1"/>
</dbReference>
<dbReference type="Pfam" id="PF08281">
    <property type="entry name" value="Sigma70_r4_2"/>
    <property type="match status" value="1"/>
</dbReference>
<evidence type="ECO:0000256" key="5">
    <source>
        <dbReference type="ARBA" id="ARBA00023163"/>
    </source>
</evidence>
<keyword evidence="4" id="KW-0238">DNA-binding</keyword>
<organism evidence="7 8">
    <name type="scientific">Longispora fulva</name>
    <dbReference type="NCBI Taxonomy" id="619741"/>
    <lineage>
        <taxon>Bacteria</taxon>
        <taxon>Bacillati</taxon>
        <taxon>Actinomycetota</taxon>
        <taxon>Actinomycetes</taxon>
        <taxon>Micromonosporales</taxon>
        <taxon>Micromonosporaceae</taxon>
        <taxon>Longispora</taxon>
    </lineage>
</organism>
<dbReference type="PANTHER" id="PTHR43133">
    <property type="entry name" value="RNA POLYMERASE ECF-TYPE SIGMA FACTO"/>
    <property type="match status" value="1"/>
</dbReference>
<keyword evidence="8" id="KW-1185">Reference proteome</keyword>
<feature type="domain" description="RNA polymerase sigma factor 70 region 4 type 2" evidence="6">
    <location>
        <begin position="100"/>
        <end position="149"/>
    </location>
</feature>
<evidence type="ECO:0000256" key="4">
    <source>
        <dbReference type="ARBA" id="ARBA00023125"/>
    </source>
</evidence>
<dbReference type="SUPFAM" id="SSF88946">
    <property type="entry name" value="Sigma2 domain of RNA polymerase sigma factors"/>
    <property type="match status" value="1"/>
</dbReference>
<gene>
    <name evidence="7" type="ORF">IW245_002029</name>
</gene>
<dbReference type="InterPro" id="IPR013324">
    <property type="entry name" value="RNA_pol_sigma_r3/r4-like"/>
</dbReference>
<dbReference type="InterPro" id="IPR036388">
    <property type="entry name" value="WH-like_DNA-bd_sf"/>
</dbReference>
<dbReference type="Gene3D" id="1.10.10.10">
    <property type="entry name" value="Winged helix-like DNA-binding domain superfamily/Winged helix DNA-binding domain"/>
    <property type="match status" value="1"/>
</dbReference>